<name>A0AAV4LTS3_BABCB</name>
<evidence type="ECO:0000256" key="1">
    <source>
        <dbReference type="ARBA" id="ARBA00004389"/>
    </source>
</evidence>
<feature type="compositionally biased region" description="Polar residues" evidence="6">
    <location>
        <begin position="233"/>
        <end position="251"/>
    </location>
</feature>
<evidence type="ECO:0000256" key="5">
    <source>
        <dbReference type="ARBA" id="ARBA00023136"/>
    </source>
</evidence>
<dbReference type="InterPro" id="IPR051100">
    <property type="entry name" value="DnaJ_subfamily_B/C"/>
</dbReference>
<proteinExistence type="predicted"/>
<dbReference type="Pfam" id="PF09320">
    <property type="entry name" value="DUF1977"/>
    <property type="match status" value="1"/>
</dbReference>
<comment type="caution">
    <text evidence="9">The sequence shown here is derived from an EMBL/GenBank/DDBJ whole genome shotgun (WGS) entry which is preliminary data.</text>
</comment>
<accession>A0AAV4LTS3</accession>
<dbReference type="GeneID" id="94193967"/>
<evidence type="ECO:0000256" key="2">
    <source>
        <dbReference type="ARBA" id="ARBA00022692"/>
    </source>
</evidence>
<dbReference type="PRINTS" id="PR00625">
    <property type="entry name" value="JDOMAIN"/>
</dbReference>
<dbReference type="SUPFAM" id="SSF46565">
    <property type="entry name" value="Chaperone J-domain"/>
    <property type="match status" value="1"/>
</dbReference>
<dbReference type="Gene3D" id="1.10.287.110">
    <property type="entry name" value="DnaJ domain"/>
    <property type="match status" value="1"/>
</dbReference>
<feature type="region of interest" description="Disordered" evidence="6">
    <location>
        <begin position="57"/>
        <end position="99"/>
    </location>
</feature>
<dbReference type="InterPro" id="IPR015399">
    <property type="entry name" value="DUF1977_DnaJ-like"/>
</dbReference>
<feature type="transmembrane region" description="Helical" evidence="7">
    <location>
        <begin position="278"/>
        <end position="297"/>
    </location>
</feature>
<organism evidence="9 10">
    <name type="scientific">Babesia caballi</name>
    <dbReference type="NCBI Taxonomy" id="5871"/>
    <lineage>
        <taxon>Eukaryota</taxon>
        <taxon>Sar</taxon>
        <taxon>Alveolata</taxon>
        <taxon>Apicomplexa</taxon>
        <taxon>Aconoidasida</taxon>
        <taxon>Piroplasmida</taxon>
        <taxon>Babesiidae</taxon>
        <taxon>Babesia</taxon>
    </lineage>
</organism>
<evidence type="ECO:0000313" key="10">
    <source>
        <dbReference type="Proteomes" id="UP001497744"/>
    </source>
</evidence>
<keyword evidence="10" id="KW-1185">Reference proteome</keyword>
<feature type="compositionally biased region" description="Low complexity" evidence="6">
    <location>
        <begin position="59"/>
        <end position="99"/>
    </location>
</feature>
<keyword evidence="4 7" id="KW-1133">Transmembrane helix</keyword>
<evidence type="ECO:0000256" key="7">
    <source>
        <dbReference type="SAM" id="Phobius"/>
    </source>
</evidence>
<reference evidence="9 10" key="1">
    <citation type="submission" date="2021-06" db="EMBL/GenBank/DDBJ databases">
        <title>Genome sequence of Babesia caballi.</title>
        <authorList>
            <person name="Yamagishi J."/>
            <person name="Kidaka T."/>
            <person name="Ochi A."/>
        </authorList>
    </citation>
    <scope>NUCLEOTIDE SEQUENCE [LARGE SCALE GENOMIC DNA]</scope>
    <source>
        <strain evidence="9">USDA-D6B2</strain>
    </source>
</reference>
<protein>
    <submittedName>
        <fullName evidence="9">DnaJ protein, putative</fullName>
    </submittedName>
</protein>
<evidence type="ECO:0000256" key="4">
    <source>
        <dbReference type="ARBA" id="ARBA00022989"/>
    </source>
</evidence>
<dbReference type="Proteomes" id="UP001497744">
    <property type="component" value="Unassembled WGS sequence"/>
</dbReference>
<evidence type="ECO:0000259" key="8">
    <source>
        <dbReference type="PROSITE" id="PS50076"/>
    </source>
</evidence>
<evidence type="ECO:0000256" key="3">
    <source>
        <dbReference type="ARBA" id="ARBA00022824"/>
    </source>
</evidence>
<gene>
    <name evidence="9" type="ORF">BcabD6B2_19210</name>
</gene>
<dbReference type="PROSITE" id="PS00636">
    <property type="entry name" value="DNAJ_1"/>
    <property type="match status" value="1"/>
</dbReference>
<dbReference type="SMART" id="SM00271">
    <property type="entry name" value="DnaJ"/>
    <property type="match status" value="1"/>
</dbReference>
<dbReference type="CDD" id="cd06257">
    <property type="entry name" value="DnaJ"/>
    <property type="match status" value="1"/>
</dbReference>
<dbReference type="AlphaFoldDB" id="A0AAV4LTS3"/>
<dbReference type="InterPro" id="IPR036869">
    <property type="entry name" value="J_dom_sf"/>
</dbReference>
<keyword evidence="3" id="KW-0256">Endoplasmic reticulum</keyword>
<evidence type="ECO:0000256" key="6">
    <source>
        <dbReference type="SAM" id="MobiDB-lite"/>
    </source>
</evidence>
<dbReference type="GO" id="GO:0005789">
    <property type="term" value="C:endoplasmic reticulum membrane"/>
    <property type="evidence" value="ECO:0007669"/>
    <property type="project" value="UniProtKB-SubCell"/>
</dbReference>
<dbReference type="InterPro" id="IPR001623">
    <property type="entry name" value="DnaJ_domain"/>
</dbReference>
<keyword evidence="2 7" id="KW-0812">Transmembrane</keyword>
<dbReference type="RefSeq" id="XP_067714555.1">
    <property type="nucleotide sequence ID" value="XM_067858454.1"/>
</dbReference>
<feature type="domain" description="J" evidence="8">
    <location>
        <begin position="114"/>
        <end position="178"/>
    </location>
</feature>
<keyword evidence="5 7" id="KW-0472">Membrane</keyword>
<sequence>MYANREEALKCISIAKVALAKDDLAKAVKFLTKAEGMFPTDEAKSLLATCRQKAEASSRETSAGSAGSSGSTGSAYRRRTTPPSTARQTASSARASSKDAALNRECDKVLSCRSYYDVLGVPPNASSSEIKRAYKKLALKFHPDKNPASRAGAAFNRISDAFQCLNDADSRRHYDRFGTAPGAGARSGPGPGAGSGGRYYYRRPDNFMTPEDLFSALFGMPLHQQSRFHRNSHSGNQWSSRPDTSSAASHQASRETHSTERSNSCPGPYPHPRPGGSAVSLMILLVGLFFWLFAGLFQSEAPVFKLHRTVTHNHMVSTQLNGVVYYVDQRLFEHRYPPNSEARVQVEYEVDYTYFKRKCDRELQINKRKAYEFASRMQAPPTELHEEPSSCQTLGSLHSTYTDYLRKLAAAA</sequence>
<dbReference type="Pfam" id="PF00226">
    <property type="entry name" value="DnaJ"/>
    <property type="match status" value="1"/>
</dbReference>
<dbReference type="EMBL" id="BPLF01000002">
    <property type="protein sequence ID" value="GIX62486.1"/>
    <property type="molecule type" value="Genomic_DNA"/>
</dbReference>
<dbReference type="InterPro" id="IPR018253">
    <property type="entry name" value="DnaJ_domain_CS"/>
</dbReference>
<feature type="region of interest" description="Disordered" evidence="6">
    <location>
        <begin position="228"/>
        <end position="271"/>
    </location>
</feature>
<evidence type="ECO:0000313" key="9">
    <source>
        <dbReference type="EMBL" id="GIX62486.1"/>
    </source>
</evidence>
<comment type="subcellular location">
    <subcellularLocation>
        <location evidence="1">Endoplasmic reticulum membrane</location>
        <topology evidence="1">Single-pass membrane protein</topology>
    </subcellularLocation>
</comment>
<dbReference type="PROSITE" id="PS50076">
    <property type="entry name" value="DNAJ_2"/>
    <property type="match status" value="1"/>
</dbReference>
<dbReference type="PANTHER" id="PTHR43908">
    <property type="entry name" value="AT29763P-RELATED"/>
    <property type="match status" value="1"/>
</dbReference>